<keyword evidence="1" id="KW-0962">Peroxisome biogenesis</keyword>
<dbReference type="GO" id="GO:0016559">
    <property type="term" value="P:peroxisome fission"/>
    <property type="evidence" value="ECO:0007669"/>
    <property type="project" value="InterPro"/>
</dbReference>
<evidence type="ECO:0000256" key="4">
    <source>
        <dbReference type="ARBA" id="ARBA00046271"/>
    </source>
</evidence>
<dbReference type="PANTHER" id="PTHR12652">
    <property type="entry name" value="PEROXISOMAL BIOGENESIS FACTOR 11"/>
    <property type="match status" value="1"/>
</dbReference>
<comment type="subcellular location">
    <subcellularLocation>
        <location evidence="4">Peroxisome membrane</location>
    </subcellularLocation>
</comment>
<gene>
    <name evidence="5" type="ORF">WHR41_01042</name>
</gene>
<comment type="caution">
    <text evidence="5">The sequence shown here is derived from an EMBL/GenBank/DDBJ whole genome shotgun (WGS) entry which is preliminary data.</text>
</comment>
<proteinExistence type="predicted"/>
<keyword evidence="6" id="KW-1185">Reference proteome</keyword>
<dbReference type="GO" id="GO:0005778">
    <property type="term" value="C:peroxisomal membrane"/>
    <property type="evidence" value="ECO:0007669"/>
    <property type="project" value="UniProtKB-SubCell"/>
</dbReference>
<dbReference type="GeneID" id="96002486"/>
<dbReference type="Proteomes" id="UP000803884">
    <property type="component" value="Unassembled WGS sequence"/>
</dbReference>
<sequence length="257" mass="28868">MSSKRPNPNPSNLTSKLHTNLLRLTQITSTPTGLDATLATICYTCLLLHTHLRSKPPALKTLYTTFEDHRILTRLLGLLPLYASIAEARQTQHRDPIVKTLLYASLAAGTAFQALENVAVLVQRGVLRGRKWREWEGWCWVVSCRFWLGQLVLEIGRLARVRQLGWREELGAEGLEGKGEEREGGEVWSGRGQVEVQSARLARKWWREVYLTAASVPLAMHWSFEEERSPVSEVLFAGMGLISGLIGLQDAWDEAAV</sequence>
<evidence type="ECO:0000256" key="2">
    <source>
        <dbReference type="ARBA" id="ARBA00023136"/>
    </source>
</evidence>
<accession>A0AB34L4N5</accession>
<dbReference type="Pfam" id="PF05648">
    <property type="entry name" value="PEX11"/>
    <property type="match status" value="1"/>
</dbReference>
<dbReference type="PANTHER" id="PTHR12652:SF25">
    <property type="entry name" value="MICROBODY (PEROXISOME) PROLIFERATION PROTEIN PEROXIN 11C (EUROFUNG)"/>
    <property type="match status" value="1"/>
</dbReference>
<evidence type="ECO:0000313" key="5">
    <source>
        <dbReference type="EMBL" id="KAL1590286.1"/>
    </source>
</evidence>
<keyword evidence="3" id="KW-0576">Peroxisome</keyword>
<dbReference type="InterPro" id="IPR008733">
    <property type="entry name" value="PEX11"/>
</dbReference>
<evidence type="ECO:0000256" key="1">
    <source>
        <dbReference type="ARBA" id="ARBA00022593"/>
    </source>
</evidence>
<dbReference type="RefSeq" id="XP_069233391.1">
    <property type="nucleotide sequence ID" value="XM_069369648.1"/>
</dbReference>
<name>A0AB34L4N5_9PEZI</name>
<keyword evidence="2" id="KW-0472">Membrane</keyword>
<dbReference type="AlphaFoldDB" id="A0AB34L4N5"/>
<evidence type="ECO:0000256" key="3">
    <source>
        <dbReference type="ARBA" id="ARBA00023140"/>
    </source>
</evidence>
<evidence type="ECO:0000313" key="6">
    <source>
        <dbReference type="Proteomes" id="UP000803884"/>
    </source>
</evidence>
<evidence type="ECO:0008006" key="7">
    <source>
        <dbReference type="Google" id="ProtNLM"/>
    </source>
</evidence>
<reference evidence="5 6" key="1">
    <citation type="journal article" date="2020" name="Microbiol. Resour. Announc.">
        <title>Draft Genome Sequence of a Cladosporium Species Isolated from the Mesophotic Ascidian Didemnum maculosum.</title>
        <authorList>
            <person name="Gioti A."/>
            <person name="Siaperas R."/>
            <person name="Nikolaivits E."/>
            <person name="Le Goff G."/>
            <person name="Ouazzani J."/>
            <person name="Kotoulas G."/>
            <person name="Topakas E."/>
        </authorList>
    </citation>
    <scope>NUCLEOTIDE SEQUENCE [LARGE SCALE GENOMIC DNA]</scope>
    <source>
        <strain evidence="5 6">TM138-S3</strain>
    </source>
</reference>
<dbReference type="EMBL" id="JAAQHG020000003">
    <property type="protein sequence ID" value="KAL1590286.1"/>
    <property type="molecule type" value="Genomic_DNA"/>
</dbReference>
<protein>
    <recommendedName>
        <fullName evidence="7">Peroxin 11C</fullName>
    </recommendedName>
</protein>
<organism evidence="5 6">
    <name type="scientific">Cladosporium halotolerans</name>
    <dbReference type="NCBI Taxonomy" id="1052096"/>
    <lineage>
        <taxon>Eukaryota</taxon>
        <taxon>Fungi</taxon>
        <taxon>Dikarya</taxon>
        <taxon>Ascomycota</taxon>
        <taxon>Pezizomycotina</taxon>
        <taxon>Dothideomycetes</taxon>
        <taxon>Dothideomycetidae</taxon>
        <taxon>Cladosporiales</taxon>
        <taxon>Cladosporiaceae</taxon>
        <taxon>Cladosporium</taxon>
    </lineage>
</organism>